<keyword evidence="2" id="KW-0723">Serine/threonine-protein kinase</keyword>
<dbReference type="Gene3D" id="1.10.510.10">
    <property type="entry name" value="Transferase(Phosphotransferase) domain 1"/>
    <property type="match status" value="1"/>
</dbReference>
<accession>A0A8R7K567</accession>
<evidence type="ECO:0000313" key="6">
    <source>
        <dbReference type="Proteomes" id="UP000015106"/>
    </source>
</evidence>
<dbReference type="GO" id="GO:0005524">
    <property type="term" value="F:ATP binding"/>
    <property type="evidence" value="ECO:0007669"/>
    <property type="project" value="InterPro"/>
</dbReference>
<protein>
    <recommendedName>
        <fullName evidence="4">Protein kinase domain-containing protein</fullName>
    </recommendedName>
</protein>
<keyword evidence="2" id="KW-0418">Kinase</keyword>
<dbReference type="Pfam" id="PF07714">
    <property type="entry name" value="PK_Tyr_Ser-Thr"/>
    <property type="match status" value="1"/>
</dbReference>
<feature type="domain" description="Protein kinase" evidence="4">
    <location>
        <begin position="63"/>
        <end position="352"/>
    </location>
</feature>
<evidence type="ECO:0000259" key="4">
    <source>
        <dbReference type="PROSITE" id="PS50011"/>
    </source>
</evidence>
<keyword evidence="6" id="KW-1185">Reference proteome</keyword>
<dbReference type="Gramene" id="TuG1812G0100004025.01.T02">
    <property type="protein sequence ID" value="TuG1812G0100004025.01.T02"/>
    <property type="gene ID" value="TuG1812G0100004025.01"/>
</dbReference>
<name>A0A8R7K567_TRIUA</name>
<reference evidence="6" key="1">
    <citation type="journal article" date="2013" name="Nature">
        <title>Draft genome of the wheat A-genome progenitor Triticum urartu.</title>
        <authorList>
            <person name="Ling H.Q."/>
            <person name="Zhao S."/>
            <person name="Liu D."/>
            <person name="Wang J."/>
            <person name="Sun H."/>
            <person name="Zhang C."/>
            <person name="Fan H."/>
            <person name="Li D."/>
            <person name="Dong L."/>
            <person name="Tao Y."/>
            <person name="Gao C."/>
            <person name="Wu H."/>
            <person name="Li Y."/>
            <person name="Cui Y."/>
            <person name="Guo X."/>
            <person name="Zheng S."/>
            <person name="Wang B."/>
            <person name="Yu K."/>
            <person name="Liang Q."/>
            <person name="Yang W."/>
            <person name="Lou X."/>
            <person name="Chen J."/>
            <person name="Feng M."/>
            <person name="Jian J."/>
            <person name="Zhang X."/>
            <person name="Luo G."/>
            <person name="Jiang Y."/>
            <person name="Liu J."/>
            <person name="Wang Z."/>
            <person name="Sha Y."/>
            <person name="Zhang B."/>
            <person name="Wu H."/>
            <person name="Tang D."/>
            <person name="Shen Q."/>
            <person name="Xue P."/>
            <person name="Zou S."/>
            <person name="Wang X."/>
            <person name="Liu X."/>
            <person name="Wang F."/>
            <person name="Yang Y."/>
            <person name="An X."/>
            <person name="Dong Z."/>
            <person name="Zhang K."/>
            <person name="Zhang X."/>
            <person name="Luo M.C."/>
            <person name="Dvorak J."/>
            <person name="Tong Y."/>
            <person name="Wang J."/>
            <person name="Yang H."/>
            <person name="Li Z."/>
            <person name="Wang D."/>
            <person name="Zhang A."/>
            <person name="Wang J."/>
        </authorList>
    </citation>
    <scope>NUCLEOTIDE SEQUENCE</scope>
    <source>
        <strain evidence="6">cv. G1812</strain>
    </source>
</reference>
<dbReference type="InterPro" id="IPR011009">
    <property type="entry name" value="Kinase-like_dom_sf"/>
</dbReference>
<keyword evidence="3" id="KW-0472">Membrane</keyword>
<dbReference type="Proteomes" id="UP000015106">
    <property type="component" value="Chromosome 1"/>
</dbReference>
<dbReference type="PANTHER" id="PTHR47985:SF23">
    <property type="entry name" value="OS07G0695300 PROTEIN"/>
    <property type="match status" value="1"/>
</dbReference>
<dbReference type="EnsemblPlants" id="TuG1812G0100004025.01.T02">
    <property type="protein sequence ID" value="TuG1812G0100004025.01.T02"/>
    <property type="gene ID" value="TuG1812G0100004025.01"/>
</dbReference>
<reference evidence="5" key="3">
    <citation type="submission" date="2022-06" db="UniProtKB">
        <authorList>
            <consortium name="EnsemblPlants"/>
        </authorList>
    </citation>
    <scope>IDENTIFICATION</scope>
</reference>
<dbReference type="GO" id="GO:0004674">
    <property type="term" value="F:protein serine/threonine kinase activity"/>
    <property type="evidence" value="ECO:0007669"/>
    <property type="project" value="UniProtKB-KW"/>
</dbReference>
<dbReference type="PANTHER" id="PTHR47985">
    <property type="entry name" value="OS07G0668900 PROTEIN"/>
    <property type="match status" value="1"/>
</dbReference>
<evidence type="ECO:0000313" key="5">
    <source>
        <dbReference type="EnsemblPlants" id="TuG1812G0100004025.01.T02"/>
    </source>
</evidence>
<dbReference type="InterPro" id="IPR000719">
    <property type="entry name" value="Prot_kinase_dom"/>
</dbReference>
<evidence type="ECO:0000256" key="2">
    <source>
        <dbReference type="ARBA" id="ARBA00022527"/>
    </source>
</evidence>
<comment type="subcellular location">
    <subcellularLocation>
        <location evidence="1">Membrane</location>
    </subcellularLocation>
</comment>
<evidence type="ECO:0000256" key="3">
    <source>
        <dbReference type="ARBA" id="ARBA00023136"/>
    </source>
</evidence>
<dbReference type="GO" id="GO:0016020">
    <property type="term" value="C:membrane"/>
    <property type="evidence" value="ECO:0007669"/>
    <property type="project" value="UniProtKB-SubCell"/>
</dbReference>
<keyword evidence="2" id="KW-0808">Transferase</keyword>
<dbReference type="PROSITE" id="PS50011">
    <property type="entry name" value="PROTEIN_KINASE_DOM"/>
    <property type="match status" value="1"/>
</dbReference>
<organism evidence="5 6">
    <name type="scientific">Triticum urartu</name>
    <name type="common">Red wild einkorn</name>
    <name type="synonym">Crithodium urartu</name>
    <dbReference type="NCBI Taxonomy" id="4572"/>
    <lineage>
        <taxon>Eukaryota</taxon>
        <taxon>Viridiplantae</taxon>
        <taxon>Streptophyta</taxon>
        <taxon>Embryophyta</taxon>
        <taxon>Tracheophyta</taxon>
        <taxon>Spermatophyta</taxon>
        <taxon>Magnoliopsida</taxon>
        <taxon>Liliopsida</taxon>
        <taxon>Poales</taxon>
        <taxon>Poaceae</taxon>
        <taxon>BOP clade</taxon>
        <taxon>Pooideae</taxon>
        <taxon>Triticodae</taxon>
        <taxon>Triticeae</taxon>
        <taxon>Triticinae</taxon>
        <taxon>Triticum</taxon>
    </lineage>
</organism>
<reference evidence="5" key="2">
    <citation type="submission" date="2018-03" db="EMBL/GenBank/DDBJ databases">
        <title>The Triticum urartu genome reveals the dynamic nature of wheat genome evolution.</title>
        <authorList>
            <person name="Ling H."/>
            <person name="Ma B."/>
            <person name="Shi X."/>
            <person name="Liu H."/>
            <person name="Dong L."/>
            <person name="Sun H."/>
            <person name="Cao Y."/>
            <person name="Gao Q."/>
            <person name="Zheng S."/>
            <person name="Li Y."/>
            <person name="Yu Y."/>
            <person name="Du H."/>
            <person name="Qi M."/>
            <person name="Li Y."/>
            <person name="Yu H."/>
            <person name="Cui Y."/>
            <person name="Wang N."/>
            <person name="Chen C."/>
            <person name="Wu H."/>
            <person name="Zhao Y."/>
            <person name="Zhang J."/>
            <person name="Li Y."/>
            <person name="Zhou W."/>
            <person name="Zhang B."/>
            <person name="Hu W."/>
            <person name="Eijk M."/>
            <person name="Tang J."/>
            <person name="Witsenboer H."/>
            <person name="Zhao S."/>
            <person name="Li Z."/>
            <person name="Zhang A."/>
            <person name="Wang D."/>
            <person name="Liang C."/>
        </authorList>
    </citation>
    <scope>NUCLEOTIDE SEQUENCE [LARGE SCALE GENOMIC DNA]</scope>
    <source>
        <strain evidence="5">cv. G1812</strain>
    </source>
</reference>
<dbReference type="SUPFAM" id="SSF56112">
    <property type="entry name" value="Protein kinase-like (PK-like)"/>
    <property type="match status" value="1"/>
</dbReference>
<dbReference type="InterPro" id="IPR001245">
    <property type="entry name" value="Ser-Thr/Tyr_kinase_cat_dom"/>
</dbReference>
<evidence type="ECO:0000256" key="1">
    <source>
        <dbReference type="ARBA" id="ARBA00004370"/>
    </source>
</evidence>
<dbReference type="Gene3D" id="3.30.200.20">
    <property type="entry name" value="Phosphorylase Kinase, domain 1"/>
    <property type="match status" value="1"/>
</dbReference>
<dbReference type="AlphaFoldDB" id="A0A8R7K567"/>
<proteinExistence type="predicted"/>
<sequence length="354" mass="38774">MGGFSRASCFLCLGPRKKEVPPPPRAEPRRAAAAGTFWDELAAFALDELAAATRNFGDDSRVVGPEAGLYKGYLKSINQVVTVLGGRLILFSSVPSEQLNSEFLAHVLTLSALRHPNVVNLIGFCADGQYRILVHEHVPLGSLEDHLHPRDRSPAGKAPLDWNTRMNIAARVAKGLEYLHHKGVVYRKSMGSLDILLGDGYHPKMSQHGLADLGRLLAEDNKGWCTDFWGSTTIAPETYVTGKVTKESNVYSFGGLLLEMITGRRPIEPADEDRNLIAWATRLMKDRSQLRRMADPALQGRYPSMDLEEALTVASMCVHQQPAMRSPIGTVVTALSRLAYDVDPPESSHPAAPS</sequence>